<comment type="caution">
    <text evidence="1">The sequence shown here is derived from an EMBL/GenBank/DDBJ whole genome shotgun (WGS) entry which is preliminary data.</text>
</comment>
<reference evidence="1" key="1">
    <citation type="submission" date="2019-07" db="EMBL/GenBank/DDBJ databases">
        <authorList>
            <person name="De-Chao Zhang Q."/>
        </authorList>
    </citation>
    <scope>NUCLEOTIDE SEQUENCE</scope>
    <source>
        <strain evidence="1">TP-CH-4</strain>
    </source>
</reference>
<keyword evidence="2" id="KW-1185">Reference proteome</keyword>
<dbReference type="EMBL" id="VIKU02000006">
    <property type="protein sequence ID" value="NHF61155.1"/>
    <property type="molecule type" value="Genomic_DNA"/>
</dbReference>
<protein>
    <recommendedName>
        <fullName evidence="3">Lipocalin-like domain-containing protein</fullName>
    </recommendedName>
</protein>
<dbReference type="Proteomes" id="UP000707206">
    <property type="component" value="Unassembled WGS sequence"/>
</dbReference>
<dbReference type="AlphaFoldDB" id="A0A967E804"/>
<reference evidence="1" key="2">
    <citation type="submission" date="2020-03" db="EMBL/GenBank/DDBJ databases">
        <title>Flavobacteriaceae bacterium strain TP-CH-4, a member of the family Flavobacteriaceae isolated from a deep-sea seamount.</title>
        <authorList>
            <person name="Zhang D.-C."/>
        </authorList>
    </citation>
    <scope>NUCLEOTIDE SEQUENCE</scope>
    <source>
        <strain evidence="1">TP-CH-4</strain>
    </source>
</reference>
<dbReference type="PROSITE" id="PS51257">
    <property type="entry name" value="PROKAR_LIPOPROTEIN"/>
    <property type="match status" value="1"/>
</dbReference>
<evidence type="ECO:0008006" key="3">
    <source>
        <dbReference type="Google" id="ProtNLM"/>
    </source>
</evidence>
<proteinExistence type="predicted"/>
<dbReference type="RefSeq" id="WP_152575656.1">
    <property type="nucleotide sequence ID" value="NZ_VIKU02000006.1"/>
</dbReference>
<accession>A0A967E804</accession>
<evidence type="ECO:0000313" key="2">
    <source>
        <dbReference type="Proteomes" id="UP000707206"/>
    </source>
</evidence>
<organism evidence="1 2">
    <name type="scientific">Pelagihabitans pacificus</name>
    <dbReference type="NCBI Taxonomy" id="2696054"/>
    <lineage>
        <taxon>Bacteria</taxon>
        <taxon>Pseudomonadati</taxon>
        <taxon>Bacteroidota</taxon>
        <taxon>Flavobacteriia</taxon>
        <taxon>Flavobacteriales</taxon>
        <taxon>Flavobacteriaceae</taxon>
        <taxon>Pelagihabitans</taxon>
    </lineage>
</organism>
<gene>
    <name evidence="1" type="ORF">FK220_017515</name>
</gene>
<evidence type="ECO:0000313" key="1">
    <source>
        <dbReference type="EMBL" id="NHF61155.1"/>
    </source>
</evidence>
<name>A0A967E804_9FLAO</name>
<sequence length="139" mass="16454">MRKFHYIGLFFVVVACVDTISEGILTRLNGYWEIEKVVFPDGNSKEYKSSTTVDYIQLENLKGFRKKVQPKFDGTYDTSNDAELFTIAEQEGKFHIVYKNEMSEWRERLVRLEENAFSVINEQGIRYDYKRFEPIKVDN</sequence>